<dbReference type="SUPFAM" id="SSF54909">
    <property type="entry name" value="Dimeric alpha+beta barrel"/>
    <property type="match status" value="1"/>
</dbReference>
<evidence type="ECO:0000259" key="2">
    <source>
        <dbReference type="Pfam" id="PF01037"/>
    </source>
</evidence>
<dbReference type="InterPro" id="IPR011008">
    <property type="entry name" value="Dimeric_a/b-barrel"/>
</dbReference>
<accession>A0A7C2YYE0</accession>
<comment type="pathway">
    <text evidence="1">Amino-acid biosynthesis.</text>
</comment>
<proteinExistence type="predicted"/>
<dbReference type="InterPro" id="IPR019887">
    <property type="entry name" value="Tscrpt_reg_AsnC/Lrp_C"/>
</dbReference>
<protein>
    <submittedName>
        <fullName evidence="3">Lrp/AsnC family transcriptional regulator</fullName>
    </submittedName>
</protein>
<dbReference type="Proteomes" id="UP000885664">
    <property type="component" value="Unassembled WGS sequence"/>
</dbReference>
<dbReference type="AlphaFoldDB" id="A0A7C2YYE0"/>
<evidence type="ECO:0000313" key="3">
    <source>
        <dbReference type="EMBL" id="HEU97675.1"/>
    </source>
</evidence>
<gene>
    <name evidence="3" type="ORF">ENO36_02320</name>
</gene>
<dbReference type="Gene3D" id="3.30.70.920">
    <property type="match status" value="1"/>
</dbReference>
<sequence>MVQKNYKALLETERWSYAKMSPLTAFILVNTKIGKEGNVSQKIDELIKNMGDIKGGKVYSLFGEYDMIVVVEAEDIETIDKFVTAVRKLDDVVRTTTLVSSD</sequence>
<comment type="caution">
    <text evidence="3">The sequence shown here is derived from an EMBL/GenBank/DDBJ whole genome shotgun (WGS) entry which is preliminary data.</text>
</comment>
<dbReference type="Pfam" id="PF01037">
    <property type="entry name" value="AsnC_trans_reg"/>
    <property type="match status" value="1"/>
</dbReference>
<evidence type="ECO:0000256" key="1">
    <source>
        <dbReference type="ARBA" id="ARBA00029440"/>
    </source>
</evidence>
<feature type="domain" description="Transcription regulator AsnC/Lrp ligand binding" evidence="2">
    <location>
        <begin position="57"/>
        <end position="100"/>
    </location>
</feature>
<name>A0A7C2YYE0_9CREN</name>
<organism evidence="3">
    <name type="scientific">Fervidicoccus fontis</name>
    <dbReference type="NCBI Taxonomy" id="683846"/>
    <lineage>
        <taxon>Archaea</taxon>
        <taxon>Thermoproteota</taxon>
        <taxon>Thermoprotei</taxon>
        <taxon>Fervidicoccales</taxon>
        <taxon>Fervidicoccaceae</taxon>
        <taxon>Fervidicoccus</taxon>
    </lineage>
</organism>
<reference evidence="3" key="1">
    <citation type="journal article" date="2020" name="mSystems">
        <title>Genome- and Community-Level Interaction Insights into Carbon Utilization and Element Cycling Functions of Hydrothermarchaeota in Hydrothermal Sediment.</title>
        <authorList>
            <person name="Zhou Z."/>
            <person name="Liu Y."/>
            <person name="Xu W."/>
            <person name="Pan J."/>
            <person name="Luo Z.H."/>
            <person name="Li M."/>
        </authorList>
    </citation>
    <scope>NUCLEOTIDE SEQUENCE [LARGE SCALE GENOMIC DNA]</scope>
    <source>
        <strain evidence="3">SpSt-1259</strain>
    </source>
</reference>
<dbReference type="EMBL" id="DSFE01000050">
    <property type="protein sequence ID" value="HEU97675.1"/>
    <property type="molecule type" value="Genomic_DNA"/>
</dbReference>